<dbReference type="InParanoid" id="A2ECI0"/>
<dbReference type="KEGG" id="tva:4767598"/>
<proteinExistence type="predicted"/>
<protein>
    <recommendedName>
        <fullName evidence="4">Survival motor neuron Tudor domain-containing protein</fullName>
    </recommendedName>
</protein>
<evidence type="ECO:0000313" key="2">
    <source>
        <dbReference type="EMBL" id="EAY09675.1"/>
    </source>
</evidence>
<dbReference type="EMBL" id="DS113353">
    <property type="protein sequence ID" value="EAY09675.1"/>
    <property type="molecule type" value="Genomic_DNA"/>
</dbReference>
<organism evidence="2 3">
    <name type="scientific">Trichomonas vaginalis (strain ATCC PRA-98 / G3)</name>
    <dbReference type="NCBI Taxonomy" id="412133"/>
    <lineage>
        <taxon>Eukaryota</taxon>
        <taxon>Metamonada</taxon>
        <taxon>Parabasalia</taxon>
        <taxon>Trichomonadida</taxon>
        <taxon>Trichomonadidae</taxon>
        <taxon>Trichomonas</taxon>
    </lineage>
</organism>
<dbReference type="InterPro" id="IPR047313">
    <property type="entry name" value="SMN_C"/>
</dbReference>
<gene>
    <name evidence="2" type="ORF">TVAG_060510</name>
</gene>
<evidence type="ECO:0000313" key="3">
    <source>
        <dbReference type="Proteomes" id="UP000001542"/>
    </source>
</evidence>
<name>A2ECI0_TRIV3</name>
<evidence type="ECO:0000256" key="1">
    <source>
        <dbReference type="SAM" id="MobiDB-lite"/>
    </source>
</evidence>
<reference evidence="2" key="1">
    <citation type="submission" date="2006-10" db="EMBL/GenBank/DDBJ databases">
        <authorList>
            <person name="Amadeo P."/>
            <person name="Zhao Q."/>
            <person name="Wortman J."/>
            <person name="Fraser-Liggett C."/>
            <person name="Carlton J."/>
        </authorList>
    </citation>
    <scope>NUCLEOTIDE SEQUENCE</scope>
    <source>
        <strain evidence="2">G3</strain>
    </source>
</reference>
<reference evidence="2" key="2">
    <citation type="journal article" date="2007" name="Science">
        <title>Draft genome sequence of the sexually transmitted pathogen Trichomonas vaginalis.</title>
        <authorList>
            <person name="Carlton J.M."/>
            <person name="Hirt R.P."/>
            <person name="Silva J.C."/>
            <person name="Delcher A.L."/>
            <person name="Schatz M."/>
            <person name="Zhao Q."/>
            <person name="Wortman J.R."/>
            <person name="Bidwell S.L."/>
            <person name="Alsmark U.C.M."/>
            <person name="Besteiro S."/>
            <person name="Sicheritz-Ponten T."/>
            <person name="Noel C.J."/>
            <person name="Dacks J.B."/>
            <person name="Foster P.G."/>
            <person name="Simillion C."/>
            <person name="Van de Peer Y."/>
            <person name="Miranda-Saavedra D."/>
            <person name="Barton G.J."/>
            <person name="Westrop G.D."/>
            <person name="Mueller S."/>
            <person name="Dessi D."/>
            <person name="Fiori P.L."/>
            <person name="Ren Q."/>
            <person name="Paulsen I."/>
            <person name="Zhang H."/>
            <person name="Bastida-Corcuera F.D."/>
            <person name="Simoes-Barbosa A."/>
            <person name="Brown M.T."/>
            <person name="Hayes R.D."/>
            <person name="Mukherjee M."/>
            <person name="Okumura C.Y."/>
            <person name="Schneider R."/>
            <person name="Smith A.J."/>
            <person name="Vanacova S."/>
            <person name="Villalvazo M."/>
            <person name="Haas B.J."/>
            <person name="Pertea M."/>
            <person name="Feldblyum T.V."/>
            <person name="Utterback T.R."/>
            <person name="Shu C.L."/>
            <person name="Osoegawa K."/>
            <person name="de Jong P.J."/>
            <person name="Hrdy I."/>
            <person name="Horvathova L."/>
            <person name="Zubacova Z."/>
            <person name="Dolezal P."/>
            <person name="Malik S.B."/>
            <person name="Logsdon J.M. Jr."/>
            <person name="Henze K."/>
            <person name="Gupta A."/>
            <person name="Wang C.C."/>
            <person name="Dunne R.L."/>
            <person name="Upcroft J.A."/>
            <person name="Upcroft P."/>
            <person name="White O."/>
            <person name="Salzberg S.L."/>
            <person name="Tang P."/>
            <person name="Chiu C.-H."/>
            <person name="Lee Y.-S."/>
            <person name="Embley T.M."/>
            <person name="Coombs G.H."/>
            <person name="Mottram J.C."/>
            <person name="Tachezy J."/>
            <person name="Fraser-Liggett C.M."/>
            <person name="Johnson P.J."/>
        </authorList>
    </citation>
    <scope>NUCLEOTIDE SEQUENCE [LARGE SCALE GENOMIC DNA]</scope>
    <source>
        <strain evidence="2">G3</strain>
    </source>
</reference>
<accession>A2ECI0</accession>
<dbReference type="OrthoDB" id="197400at2759"/>
<dbReference type="VEuPathDB" id="TrichDB:TVAG_060510"/>
<sequence length="224" mass="25486">MIDPIDDPSNLKLYLPKTENAIVDAFEMAVASFQVASKIEGAKFYIPPNAEILNTNNTKPEDPPSLQTNNENSLDQSNNLPKFNILDRRPIDKPVQSQGQKPRPVLKEKSMQKENKTEKERTKSQDKQQSSKTNKSNREEKNTDTSDTTKPNYPNKLYIPLTNAFPSEPPSMQSHSIDQQITFPPPIPVETDPIRNHMLHAWYWAGYYTGLADAQRNQNNLPPK</sequence>
<keyword evidence="3" id="KW-1185">Reference proteome</keyword>
<feature type="region of interest" description="Disordered" evidence="1">
    <location>
        <begin position="54"/>
        <end position="155"/>
    </location>
</feature>
<dbReference type="VEuPathDB" id="TrichDB:TVAGG3_0311880"/>
<dbReference type="AlphaFoldDB" id="A2ECI0"/>
<feature type="compositionally biased region" description="Basic and acidic residues" evidence="1">
    <location>
        <begin position="105"/>
        <end position="126"/>
    </location>
</feature>
<dbReference type="CDD" id="cd22852">
    <property type="entry name" value="SMN_C"/>
    <property type="match status" value="1"/>
</dbReference>
<dbReference type="Proteomes" id="UP000001542">
    <property type="component" value="Unassembled WGS sequence"/>
</dbReference>
<dbReference type="RefSeq" id="XP_001321898.1">
    <property type="nucleotide sequence ID" value="XM_001321863.1"/>
</dbReference>
<evidence type="ECO:0008006" key="4">
    <source>
        <dbReference type="Google" id="ProtNLM"/>
    </source>
</evidence>
<feature type="compositionally biased region" description="Polar residues" evidence="1">
    <location>
        <begin position="65"/>
        <end position="81"/>
    </location>
</feature>